<gene>
    <name evidence="1" type="ORF">CPATCC_004203</name>
</gene>
<reference evidence="1 2" key="1">
    <citation type="submission" date="2019-09" db="EMBL/GenBank/DDBJ databases">
        <title>Consistent, comparative and evidence-based genome assembly and annotation for Cryptosporidium parvum, C. hominis and C. tyzzeri.</title>
        <authorList>
            <person name="Baptista R.P."/>
            <person name="Li Y."/>
            <person name="Sateriale A."/>
            <person name="Ansell B."/>
            <person name="Jex A."/>
            <person name="Sanders M."/>
            <person name="Brooks K."/>
            <person name="Tracey A."/>
            <person name="Berriman M."/>
            <person name="Striepen B."/>
            <person name="Cotton J.A."/>
            <person name="Kissinger J.C."/>
        </authorList>
    </citation>
    <scope>NUCLEOTIDE SEQUENCE [LARGE SCALE GENOMIC DNA]</scope>
    <source>
        <strain evidence="1 2">IOWA-ATCC</strain>
    </source>
</reference>
<dbReference type="VEuPathDB" id="CryptoDB:CPATCC_0003760"/>
<accession>A0A7S7REB1</accession>
<proteinExistence type="predicted"/>
<name>A0A7S7REB1_CRYPV</name>
<sequence length="102" mass="12230">MIKFWFTLLKFMEKQGFVSNPDHSMKLILSGLKANSIVGFKKYIMLFLLLKVLSTLKYLQGVQLYIQFFFKKMTLNKNFPERNFLLELWQQQLDIMSLLKLK</sequence>
<evidence type="ECO:0000313" key="2">
    <source>
        <dbReference type="Proteomes" id="UP000593906"/>
    </source>
</evidence>
<dbReference type="Proteomes" id="UP000593906">
    <property type="component" value="Chromosome 8"/>
</dbReference>
<dbReference type="AlphaFoldDB" id="A0A7S7REB1"/>
<evidence type="ECO:0000313" key="1">
    <source>
        <dbReference type="EMBL" id="QOY40120.1"/>
    </source>
</evidence>
<protein>
    <submittedName>
        <fullName evidence="1">Uncharacterized protein</fullName>
    </submittedName>
</protein>
<dbReference type="EMBL" id="CP044415">
    <property type="protein sequence ID" value="QOY40120.1"/>
    <property type="molecule type" value="Genomic_DNA"/>
</dbReference>
<organism evidence="1 2">
    <name type="scientific">Cryptosporidium parvum</name>
    <dbReference type="NCBI Taxonomy" id="5807"/>
    <lineage>
        <taxon>Eukaryota</taxon>
        <taxon>Sar</taxon>
        <taxon>Alveolata</taxon>
        <taxon>Apicomplexa</taxon>
        <taxon>Conoidasida</taxon>
        <taxon>Coccidia</taxon>
        <taxon>Eucoccidiorida</taxon>
        <taxon>Eimeriorina</taxon>
        <taxon>Cryptosporidiidae</taxon>
        <taxon>Cryptosporidium</taxon>
    </lineage>
</organism>